<accession>A0A7H9EKN2</accession>
<dbReference type="RefSeq" id="WP_180849587.1">
    <property type="nucleotide sequence ID" value="NZ_CP047418.1"/>
</dbReference>
<dbReference type="AlphaFoldDB" id="A0A7H9EKN2"/>
<gene>
    <name evidence="1" type="ORF">GTO87_03960</name>
</gene>
<dbReference type="Proteomes" id="UP000510886">
    <property type="component" value="Chromosome"/>
</dbReference>
<evidence type="ECO:0000313" key="2">
    <source>
        <dbReference type="Proteomes" id="UP000510886"/>
    </source>
</evidence>
<dbReference type="InterPro" id="IPR021247">
    <property type="entry name" value="DUF2785"/>
</dbReference>
<reference evidence="1 2" key="1">
    <citation type="submission" date="2020-01" db="EMBL/GenBank/DDBJ databases">
        <title>Complete and circular genome sequences of six lactobacillus isolates from horses.</title>
        <authorList>
            <person name="Hassan H.M."/>
        </authorList>
    </citation>
    <scope>NUCLEOTIDE SEQUENCE [LARGE SCALE GENOMIC DNA]</scope>
    <source>
        <strain evidence="1 2">1A</strain>
    </source>
</reference>
<dbReference type="KEGG" id="lsw:GTO87_03960"/>
<sequence>MKNELETLRLQENIAGFTSEQLMWMLKHLGDEDGAVRDELVTALFARGFEEHILTDKQKKQIIQYLIDNNCLFQAINEKSDKVYLRSFTALLISIILEDDARTRFLNNEQVAYFFRLANTYIFAEKDFRGYDSTNGWGHALAHASDLLVSAMRHPDYELQVAEFFGNLEELILHIQQLLFDNEAKRLGRVLNQAFKMSNLTGNDFIYYCDRIDRVCWQKHQQVKDPQPDYCLDFWIEILNAVFFISNVHDLKEYCDMKVQNYYTNLGYQG</sequence>
<dbReference type="EMBL" id="CP047418">
    <property type="protein sequence ID" value="QLL77832.1"/>
    <property type="molecule type" value="Genomic_DNA"/>
</dbReference>
<organism evidence="1 2">
    <name type="scientific">Ligilactobacillus saerimneri</name>
    <dbReference type="NCBI Taxonomy" id="228229"/>
    <lineage>
        <taxon>Bacteria</taxon>
        <taxon>Bacillati</taxon>
        <taxon>Bacillota</taxon>
        <taxon>Bacilli</taxon>
        <taxon>Lactobacillales</taxon>
        <taxon>Lactobacillaceae</taxon>
        <taxon>Ligilactobacillus</taxon>
    </lineage>
</organism>
<protein>
    <submittedName>
        <fullName evidence="1">DUF2785 domain-containing protein</fullName>
    </submittedName>
</protein>
<evidence type="ECO:0000313" key="1">
    <source>
        <dbReference type="EMBL" id="QLL77832.1"/>
    </source>
</evidence>
<dbReference type="Pfam" id="PF10978">
    <property type="entry name" value="DUF2785"/>
    <property type="match status" value="1"/>
</dbReference>
<name>A0A7H9EKN2_9LACO</name>
<proteinExistence type="predicted"/>